<reference evidence="2" key="1">
    <citation type="journal article" date="2023" name="Front. Plant Sci.">
        <title>Chromosomal-level genome assembly of Melastoma candidum provides insights into trichome evolution.</title>
        <authorList>
            <person name="Zhong Y."/>
            <person name="Wu W."/>
            <person name="Sun C."/>
            <person name="Zou P."/>
            <person name="Liu Y."/>
            <person name="Dai S."/>
            <person name="Zhou R."/>
        </authorList>
    </citation>
    <scope>NUCLEOTIDE SEQUENCE [LARGE SCALE GENOMIC DNA]</scope>
</reference>
<evidence type="ECO:0000313" key="1">
    <source>
        <dbReference type="EMBL" id="KAI4387380.1"/>
    </source>
</evidence>
<evidence type="ECO:0000313" key="2">
    <source>
        <dbReference type="Proteomes" id="UP001057402"/>
    </source>
</evidence>
<dbReference type="Proteomes" id="UP001057402">
    <property type="component" value="Chromosome 2"/>
</dbReference>
<accession>A0ACB9S8Y7</accession>
<comment type="caution">
    <text evidence="1">The sequence shown here is derived from an EMBL/GenBank/DDBJ whole genome shotgun (WGS) entry which is preliminary data.</text>
</comment>
<gene>
    <name evidence="1" type="ORF">MLD38_005218</name>
</gene>
<protein>
    <submittedName>
        <fullName evidence="1">Uncharacterized protein</fullName>
    </submittedName>
</protein>
<organism evidence="1 2">
    <name type="scientific">Melastoma candidum</name>
    <dbReference type="NCBI Taxonomy" id="119954"/>
    <lineage>
        <taxon>Eukaryota</taxon>
        <taxon>Viridiplantae</taxon>
        <taxon>Streptophyta</taxon>
        <taxon>Embryophyta</taxon>
        <taxon>Tracheophyta</taxon>
        <taxon>Spermatophyta</taxon>
        <taxon>Magnoliopsida</taxon>
        <taxon>eudicotyledons</taxon>
        <taxon>Gunneridae</taxon>
        <taxon>Pentapetalae</taxon>
        <taxon>rosids</taxon>
        <taxon>malvids</taxon>
        <taxon>Myrtales</taxon>
        <taxon>Melastomataceae</taxon>
        <taxon>Melastomatoideae</taxon>
        <taxon>Melastomateae</taxon>
        <taxon>Melastoma</taxon>
    </lineage>
</organism>
<dbReference type="EMBL" id="CM042881">
    <property type="protein sequence ID" value="KAI4387380.1"/>
    <property type="molecule type" value="Genomic_DNA"/>
</dbReference>
<name>A0ACB9S8Y7_9MYRT</name>
<keyword evidence="2" id="KW-1185">Reference proteome</keyword>
<proteinExistence type="predicted"/>
<sequence>MIMMTIIDKGIEREFGKTLESFKLLDLSSNNFSGTIPKTIGHDLQKLHTLNLSNNGLSSPIPLSLSKFNRLEVLDLSRNKLSDTIPGELKQITSLNYFNVSRNNLSGAIPMGNQFSTFENTSYIGNPWLCGYPLTRKCGDPLESPASPSYEKSILAPGIVWIATLVGLAGGLVVGVALEQAFGNDVLRWVMRKLQEYRPVP</sequence>